<dbReference type="Proteomes" id="UP001432062">
    <property type="component" value="Chromosome"/>
</dbReference>
<reference evidence="2" key="1">
    <citation type="submission" date="2022-10" db="EMBL/GenBank/DDBJ databases">
        <title>The complete genomes of actinobacterial strains from the NBC collection.</title>
        <authorList>
            <person name="Joergensen T.S."/>
            <person name="Alvarez Arevalo M."/>
            <person name="Sterndorff E.B."/>
            <person name="Faurdal D."/>
            <person name="Vuksanovic O."/>
            <person name="Mourched A.-S."/>
            <person name="Charusanti P."/>
            <person name="Shaw S."/>
            <person name="Blin K."/>
            <person name="Weber T."/>
        </authorList>
    </citation>
    <scope>NUCLEOTIDE SEQUENCE</scope>
    <source>
        <strain evidence="2">NBC_01482</strain>
    </source>
</reference>
<dbReference type="PANTHER" id="PTHR43781">
    <property type="entry name" value="SACCHAROPINE DEHYDROGENASE"/>
    <property type="match status" value="1"/>
</dbReference>
<organism evidence="2 3">
    <name type="scientific">Nocardia vinacea</name>
    <dbReference type="NCBI Taxonomy" id="96468"/>
    <lineage>
        <taxon>Bacteria</taxon>
        <taxon>Bacillati</taxon>
        <taxon>Actinomycetota</taxon>
        <taxon>Actinomycetes</taxon>
        <taxon>Mycobacteriales</taxon>
        <taxon>Nocardiaceae</taxon>
        <taxon>Nocardia</taxon>
    </lineage>
</organism>
<proteinExistence type="predicted"/>
<evidence type="ECO:0000259" key="1">
    <source>
        <dbReference type="Pfam" id="PF03435"/>
    </source>
</evidence>
<dbReference type="PANTHER" id="PTHR43781:SF1">
    <property type="entry name" value="SACCHAROPINE DEHYDROGENASE"/>
    <property type="match status" value="1"/>
</dbReference>
<name>A0ABZ1YSN7_9NOCA</name>
<dbReference type="InterPro" id="IPR036291">
    <property type="entry name" value="NAD(P)-bd_dom_sf"/>
</dbReference>
<dbReference type="Gene3D" id="3.40.50.720">
    <property type="entry name" value="NAD(P)-binding Rossmann-like Domain"/>
    <property type="match status" value="1"/>
</dbReference>
<evidence type="ECO:0000313" key="3">
    <source>
        <dbReference type="Proteomes" id="UP001432062"/>
    </source>
</evidence>
<dbReference type="Pfam" id="PF03435">
    <property type="entry name" value="Sacchrp_dh_NADP"/>
    <property type="match status" value="1"/>
</dbReference>
<dbReference type="RefSeq" id="WP_329409565.1">
    <property type="nucleotide sequence ID" value="NZ_CP109441.1"/>
</dbReference>
<sequence length="347" mass="36378">MRIAVYGATGFTGGLVVAEIRRRGMDPVLVGRDKTRLRAAADTAGATGAELRVAGLDHTAALAAAFDGCAAVVNCAGPFTLWGEPVVRAAIAARCHYVDTAGEQHYIHHILDEYGEPAARAGVTVVPAMADDGGPGDFIAHLAAAPLTAVDDLVIADLRLPGSASRGTARSMASVFAEGALEYSDGAWRPAAVSPQSPITPPGEPDPVPVETFALPGVVTIPRHVRARRVRSAIRSDVAALFTALTPDIVETIPTTVDEEARRAGRWLMLAEATTRDGTRSRGWVTGTDGYRLTAVIAVEAARRLAAGHQPHGALTPAQAFDPTSFLDFLTSEEVTWKTETTTPCSS</sequence>
<gene>
    <name evidence="2" type="ORF">OG563_44300</name>
</gene>
<dbReference type="InterPro" id="IPR005097">
    <property type="entry name" value="Sacchrp_dh_NADP-bd"/>
</dbReference>
<accession>A0ABZ1YSN7</accession>
<evidence type="ECO:0000313" key="2">
    <source>
        <dbReference type="EMBL" id="WUV46021.1"/>
    </source>
</evidence>
<dbReference type="EMBL" id="CP109441">
    <property type="protein sequence ID" value="WUV46021.1"/>
    <property type="molecule type" value="Genomic_DNA"/>
</dbReference>
<protein>
    <submittedName>
        <fullName evidence="2">Saccharopine dehydrogenase NADP-binding domain-containing protein</fullName>
    </submittedName>
</protein>
<feature type="domain" description="Saccharopine dehydrogenase NADP binding" evidence="1">
    <location>
        <begin position="3"/>
        <end position="126"/>
    </location>
</feature>
<dbReference type="SUPFAM" id="SSF51735">
    <property type="entry name" value="NAD(P)-binding Rossmann-fold domains"/>
    <property type="match status" value="1"/>
</dbReference>
<keyword evidence="3" id="KW-1185">Reference proteome</keyword>